<sequence>MLFPSDSQVMRPLSTSSLTSEYKINYPQTMETQMRKLKLSLEPWRELILQSNSVLLWEKQYHASTILAGSTMFFTFLWFWEPTLLTAFALLGFTFTLSDFLLPYILSTIYSAENWTPDKQKQYEEICTNIILYQTKAELLVSSYYRLRVTNRKLYFGITASTLIFLAWLGNIVDNLLLTYIVVTFLLMVPGMQRHGMLNKVWENVSKLFTELVENAKVRVGHKQE</sequence>
<dbReference type="InterPro" id="IPR057282">
    <property type="entry name" value="RETREG1-3-like_RHD"/>
</dbReference>
<dbReference type="PANTHER" id="PTHR20952:SF0">
    <property type="entry name" value="ADP-RIBOSYLATION FACTOR-LIKE PROTEIN 6-INTERACTING PROTEIN 1"/>
    <property type="match status" value="1"/>
</dbReference>
<evidence type="ECO:0000256" key="4">
    <source>
        <dbReference type="ARBA" id="ARBA00023136"/>
    </source>
</evidence>
<evidence type="ECO:0000256" key="3">
    <source>
        <dbReference type="ARBA" id="ARBA00022989"/>
    </source>
</evidence>
<feature type="transmembrane region" description="Helical" evidence="5">
    <location>
        <begin position="86"/>
        <end position="106"/>
    </location>
</feature>
<keyword evidence="4 5" id="KW-0472">Membrane</keyword>
<dbReference type="InterPro" id="IPR052114">
    <property type="entry name" value="ER_autophagy_membrane_reg"/>
</dbReference>
<feature type="transmembrane region" description="Helical" evidence="5">
    <location>
        <begin position="61"/>
        <end position="80"/>
    </location>
</feature>
<dbReference type="Pfam" id="PF24456">
    <property type="entry name" value="RHD_RETREG1-3"/>
    <property type="match status" value="1"/>
</dbReference>
<evidence type="ECO:0000256" key="1">
    <source>
        <dbReference type="ARBA" id="ARBA00004141"/>
    </source>
</evidence>
<evidence type="ECO:0000259" key="6">
    <source>
        <dbReference type="Pfam" id="PF24456"/>
    </source>
</evidence>
<evidence type="ECO:0000256" key="5">
    <source>
        <dbReference type="SAM" id="Phobius"/>
    </source>
</evidence>
<dbReference type="GO" id="GO:0016020">
    <property type="term" value="C:membrane"/>
    <property type="evidence" value="ECO:0007669"/>
    <property type="project" value="UniProtKB-SubCell"/>
</dbReference>
<protein>
    <recommendedName>
        <fullName evidence="6">RETREG1-3/ARL6IP-like N-terminal reticulon-homology domain-containing protein</fullName>
    </recommendedName>
</protein>
<keyword evidence="2 5" id="KW-0812">Transmembrane</keyword>
<comment type="subcellular location">
    <subcellularLocation>
        <location evidence="1">Membrane</location>
        <topology evidence="1">Multi-pass membrane protein</topology>
    </subcellularLocation>
</comment>
<name>A0ABD1E3S4_HYPHA</name>
<dbReference type="PANTHER" id="PTHR20952">
    <property type="entry name" value="ADP-RIBOSYLATION-LIKE FACTOR 6-INTERACTING PROTEIN"/>
    <property type="match status" value="1"/>
</dbReference>
<keyword evidence="3 5" id="KW-1133">Transmembrane helix</keyword>
<keyword evidence="8" id="KW-1185">Reference proteome</keyword>
<gene>
    <name evidence="7" type="ORF">ABEB36_014234</name>
</gene>
<evidence type="ECO:0000313" key="7">
    <source>
        <dbReference type="EMBL" id="KAL1489312.1"/>
    </source>
</evidence>
<dbReference type="GO" id="GO:0005783">
    <property type="term" value="C:endoplasmic reticulum"/>
    <property type="evidence" value="ECO:0007669"/>
    <property type="project" value="UniProtKB-ARBA"/>
</dbReference>
<organism evidence="7 8">
    <name type="scientific">Hypothenemus hampei</name>
    <name type="common">Coffee berry borer</name>
    <dbReference type="NCBI Taxonomy" id="57062"/>
    <lineage>
        <taxon>Eukaryota</taxon>
        <taxon>Metazoa</taxon>
        <taxon>Ecdysozoa</taxon>
        <taxon>Arthropoda</taxon>
        <taxon>Hexapoda</taxon>
        <taxon>Insecta</taxon>
        <taxon>Pterygota</taxon>
        <taxon>Neoptera</taxon>
        <taxon>Endopterygota</taxon>
        <taxon>Coleoptera</taxon>
        <taxon>Polyphaga</taxon>
        <taxon>Cucujiformia</taxon>
        <taxon>Curculionidae</taxon>
        <taxon>Scolytinae</taxon>
        <taxon>Hypothenemus</taxon>
    </lineage>
</organism>
<accession>A0ABD1E3S4</accession>
<evidence type="ECO:0000313" key="8">
    <source>
        <dbReference type="Proteomes" id="UP001566132"/>
    </source>
</evidence>
<feature type="domain" description="RETREG1-3/ARL6IP-like N-terminal reticulon-homology" evidence="6">
    <location>
        <begin position="43"/>
        <end position="211"/>
    </location>
</feature>
<feature type="transmembrane region" description="Helical" evidence="5">
    <location>
        <begin position="176"/>
        <end position="192"/>
    </location>
</feature>
<dbReference type="AlphaFoldDB" id="A0ABD1E3S4"/>
<evidence type="ECO:0000256" key="2">
    <source>
        <dbReference type="ARBA" id="ARBA00022692"/>
    </source>
</evidence>
<reference evidence="7 8" key="1">
    <citation type="submission" date="2024-05" db="EMBL/GenBank/DDBJ databases">
        <title>Genetic variation in Jamaican populations of the coffee berry borer (Hypothenemus hampei).</title>
        <authorList>
            <person name="Errbii M."/>
            <person name="Myrie A."/>
        </authorList>
    </citation>
    <scope>NUCLEOTIDE SEQUENCE [LARGE SCALE GENOMIC DNA]</scope>
    <source>
        <strain evidence="7">JA-Hopewell-2020-01-JO</strain>
        <tissue evidence="7">Whole body</tissue>
    </source>
</reference>
<dbReference type="EMBL" id="JBDJPC010000012">
    <property type="protein sequence ID" value="KAL1489312.1"/>
    <property type="molecule type" value="Genomic_DNA"/>
</dbReference>
<feature type="transmembrane region" description="Helical" evidence="5">
    <location>
        <begin position="154"/>
        <end position="170"/>
    </location>
</feature>
<comment type="caution">
    <text evidence="7">The sequence shown here is derived from an EMBL/GenBank/DDBJ whole genome shotgun (WGS) entry which is preliminary data.</text>
</comment>
<proteinExistence type="predicted"/>
<dbReference type="Proteomes" id="UP001566132">
    <property type="component" value="Unassembled WGS sequence"/>
</dbReference>